<name>A0A8D8A2K8_CULPI</name>
<dbReference type="EMBL" id="HBUE01008722">
    <property type="protein sequence ID" value="CAG6447277.1"/>
    <property type="molecule type" value="Transcribed_RNA"/>
</dbReference>
<feature type="region of interest" description="Disordered" evidence="1">
    <location>
        <begin position="1"/>
        <end position="45"/>
    </location>
</feature>
<dbReference type="AlphaFoldDB" id="A0A8D8A2K8"/>
<evidence type="ECO:0000256" key="1">
    <source>
        <dbReference type="SAM" id="MobiDB-lite"/>
    </source>
</evidence>
<sequence length="102" mass="11265">MGSWRRRRDTWDRNRTSKHTPSKQGTSSPQHCSGDTENEDARAAAATVVAARRSAAARASPAVRFRHSTWARSPFQPAGATSMRVFLRARVITFNFTKGSGC</sequence>
<accession>A0A8D8A2K8</accession>
<protein>
    <submittedName>
        <fullName evidence="2">(northern house mosquito) hypothetical protein</fullName>
    </submittedName>
</protein>
<feature type="compositionally biased region" description="Polar residues" evidence="1">
    <location>
        <begin position="22"/>
        <end position="35"/>
    </location>
</feature>
<reference evidence="2" key="1">
    <citation type="submission" date="2021-05" db="EMBL/GenBank/DDBJ databases">
        <authorList>
            <person name="Alioto T."/>
            <person name="Alioto T."/>
            <person name="Gomez Garrido J."/>
        </authorList>
    </citation>
    <scope>NUCLEOTIDE SEQUENCE</scope>
</reference>
<evidence type="ECO:0000313" key="2">
    <source>
        <dbReference type="EMBL" id="CAG6447277.1"/>
    </source>
</evidence>
<proteinExistence type="predicted"/>
<organism evidence="2">
    <name type="scientific">Culex pipiens</name>
    <name type="common">House mosquito</name>
    <dbReference type="NCBI Taxonomy" id="7175"/>
    <lineage>
        <taxon>Eukaryota</taxon>
        <taxon>Metazoa</taxon>
        <taxon>Ecdysozoa</taxon>
        <taxon>Arthropoda</taxon>
        <taxon>Hexapoda</taxon>
        <taxon>Insecta</taxon>
        <taxon>Pterygota</taxon>
        <taxon>Neoptera</taxon>
        <taxon>Endopterygota</taxon>
        <taxon>Diptera</taxon>
        <taxon>Nematocera</taxon>
        <taxon>Culicoidea</taxon>
        <taxon>Culicidae</taxon>
        <taxon>Culicinae</taxon>
        <taxon>Culicini</taxon>
        <taxon>Culex</taxon>
        <taxon>Culex</taxon>
    </lineage>
</organism>